<evidence type="ECO:0000313" key="2">
    <source>
        <dbReference type="Proteomes" id="UP000245207"/>
    </source>
</evidence>
<accession>A0A2U1LVS6</accession>
<comment type="caution">
    <text evidence="1">The sequence shown here is derived from an EMBL/GenBank/DDBJ whole genome shotgun (WGS) entry which is preliminary data.</text>
</comment>
<dbReference type="EMBL" id="PKPP01007540">
    <property type="protein sequence ID" value="PWA53102.1"/>
    <property type="molecule type" value="Genomic_DNA"/>
</dbReference>
<protein>
    <submittedName>
        <fullName evidence="1">EEIG1/EHBP1 N-terminal domain-containing protein</fullName>
    </submittedName>
</protein>
<organism evidence="1 2">
    <name type="scientific">Artemisia annua</name>
    <name type="common">Sweet wormwood</name>
    <dbReference type="NCBI Taxonomy" id="35608"/>
    <lineage>
        <taxon>Eukaryota</taxon>
        <taxon>Viridiplantae</taxon>
        <taxon>Streptophyta</taxon>
        <taxon>Embryophyta</taxon>
        <taxon>Tracheophyta</taxon>
        <taxon>Spermatophyta</taxon>
        <taxon>Magnoliopsida</taxon>
        <taxon>eudicotyledons</taxon>
        <taxon>Gunneridae</taxon>
        <taxon>Pentapetalae</taxon>
        <taxon>asterids</taxon>
        <taxon>campanulids</taxon>
        <taxon>Asterales</taxon>
        <taxon>Asteraceae</taxon>
        <taxon>Asteroideae</taxon>
        <taxon>Anthemideae</taxon>
        <taxon>Artemisiinae</taxon>
        <taxon>Artemisia</taxon>
    </lineage>
</organism>
<dbReference type="Proteomes" id="UP000245207">
    <property type="component" value="Unassembled WGS sequence"/>
</dbReference>
<reference evidence="1 2" key="1">
    <citation type="journal article" date="2018" name="Mol. Plant">
        <title>The genome of Artemisia annua provides insight into the evolution of Asteraceae family and artemisinin biosynthesis.</title>
        <authorList>
            <person name="Shen Q."/>
            <person name="Zhang L."/>
            <person name="Liao Z."/>
            <person name="Wang S."/>
            <person name="Yan T."/>
            <person name="Shi P."/>
            <person name="Liu M."/>
            <person name="Fu X."/>
            <person name="Pan Q."/>
            <person name="Wang Y."/>
            <person name="Lv Z."/>
            <person name="Lu X."/>
            <person name="Zhang F."/>
            <person name="Jiang W."/>
            <person name="Ma Y."/>
            <person name="Chen M."/>
            <person name="Hao X."/>
            <person name="Li L."/>
            <person name="Tang Y."/>
            <person name="Lv G."/>
            <person name="Zhou Y."/>
            <person name="Sun X."/>
            <person name="Brodelius P.E."/>
            <person name="Rose J.K.C."/>
            <person name="Tang K."/>
        </authorList>
    </citation>
    <scope>NUCLEOTIDE SEQUENCE [LARGE SCALE GENOMIC DNA]</scope>
    <source>
        <strain evidence="2">cv. Huhao1</strain>
        <tissue evidence="1">Leaf</tissue>
    </source>
</reference>
<name>A0A2U1LVS6_ARTAN</name>
<proteinExistence type="predicted"/>
<gene>
    <name evidence="1" type="ORF">CTI12_AA447900</name>
</gene>
<dbReference type="AlphaFoldDB" id="A0A2U1LVS6"/>
<sequence>MLETDVGNLSKENFLMEKITECEALLANYQVYKSKHDVVSTEKQELEDLLRVQVFDNQKNTMSMKEEVEVLRSEICELTRSKEMKLRLQVDYVANIFKSSLESGK</sequence>
<keyword evidence="2" id="KW-1185">Reference proteome</keyword>
<evidence type="ECO:0000313" key="1">
    <source>
        <dbReference type="EMBL" id="PWA53102.1"/>
    </source>
</evidence>